<protein>
    <recommendedName>
        <fullName evidence="1">Retrotransposon gag domain-containing protein</fullName>
    </recommendedName>
</protein>
<evidence type="ECO:0000313" key="2">
    <source>
        <dbReference type="EMBL" id="RDX97980.1"/>
    </source>
</evidence>
<name>A0A371H5B8_MUCPR</name>
<keyword evidence="3" id="KW-1185">Reference proteome</keyword>
<feature type="non-terminal residue" evidence="2">
    <location>
        <position position="1"/>
    </location>
</feature>
<reference evidence="2" key="1">
    <citation type="submission" date="2018-05" db="EMBL/GenBank/DDBJ databases">
        <title>Draft genome of Mucuna pruriens seed.</title>
        <authorList>
            <person name="Nnadi N.E."/>
            <person name="Vos R."/>
            <person name="Hasami M.H."/>
            <person name="Devisetty U.K."/>
            <person name="Aguiy J.C."/>
        </authorList>
    </citation>
    <scope>NUCLEOTIDE SEQUENCE [LARGE SCALE GENOMIC DNA]</scope>
    <source>
        <strain evidence="2">JCA_2017</strain>
    </source>
</reference>
<proteinExistence type="predicted"/>
<gene>
    <name evidence="2" type="ORF">CR513_19170</name>
</gene>
<comment type="caution">
    <text evidence="2">The sequence shown here is derived from an EMBL/GenBank/DDBJ whole genome shotgun (WGS) entry which is preliminary data.</text>
</comment>
<organism evidence="2 3">
    <name type="scientific">Mucuna pruriens</name>
    <name type="common">Velvet bean</name>
    <name type="synonym">Dolichos pruriens</name>
    <dbReference type="NCBI Taxonomy" id="157652"/>
    <lineage>
        <taxon>Eukaryota</taxon>
        <taxon>Viridiplantae</taxon>
        <taxon>Streptophyta</taxon>
        <taxon>Embryophyta</taxon>
        <taxon>Tracheophyta</taxon>
        <taxon>Spermatophyta</taxon>
        <taxon>Magnoliopsida</taxon>
        <taxon>eudicotyledons</taxon>
        <taxon>Gunneridae</taxon>
        <taxon>Pentapetalae</taxon>
        <taxon>rosids</taxon>
        <taxon>fabids</taxon>
        <taxon>Fabales</taxon>
        <taxon>Fabaceae</taxon>
        <taxon>Papilionoideae</taxon>
        <taxon>50 kb inversion clade</taxon>
        <taxon>NPAAA clade</taxon>
        <taxon>indigoferoid/millettioid clade</taxon>
        <taxon>Phaseoleae</taxon>
        <taxon>Mucuna</taxon>
    </lineage>
</organism>
<feature type="domain" description="Retrotransposon gag" evidence="1">
    <location>
        <begin position="169"/>
        <end position="244"/>
    </location>
</feature>
<dbReference type="OrthoDB" id="1689420at2759"/>
<dbReference type="InterPro" id="IPR005162">
    <property type="entry name" value="Retrotrans_gag_dom"/>
</dbReference>
<dbReference type="EMBL" id="QJKJ01003536">
    <property type="protein sequence ID" value="RDX97980.1"/>
    <property type="molecule type" value="Genomic_DNA"/>
</dbReference>
<evidence type="ECO:0000313" key="3">
    <source>
        <dbReference type="Proteomes" id="UP000257109"/>
    </source>
</evidence>
<dbReference type="PANTHER" id="PTHR33223:SF3">
    <property type="match status" value="1"/>
</dbReference>
<sequence length="245" mass="29201">MFIKEELSLVRIHTIIVATIPFHSHKPNFPTHLFVPRDFREYLVDRVGMTRKRSYSSLYPLDPEIKKTLNRIRKTKHMHCITEIDNFEMKPDFSDNPLYEPDPMENNNNRTLKELVTPYTYEFKSGLIHLLPKFHGLAIEGPHKHLKEFHVVFSMIRPQGIPKDYIKMKVFPFSLNGETKDWLYLQSVMCTTWGDTKQMFLEKFFLTSRTAAIQKERCGICQHLEETLQEYWERFNKLRATCPHH</sequence>
<dbReference type="AlphaFoldDB" id="A0A371H5B8"/>
<dbReference type="Pfam" id="PF03732">
    <property type="entry name" value="Retrotrans_gag"/>
    <property type="match status" value="1"/>
</dbReference>
<accession>A0A371H5B8</accession>
<dbReference type="Proteomes" id="UP000257109">
    <property type="component" value="Unassembled WGS sequence"/>
</dbReference>
<dbReference type="PANTHER" id="PTHR33223">
    <property type="entry name" value="CCHC-TYPE DOMAIN-CONTAINING PROTEIN"/>
    <property type="match status" value="1"/>
</dbReference>
<evidence type="ECO:0000259" key="1">
    <source>
        <dbReference type="Pfam" id="PF03732"/>
    </source>
</evidence>